<evidence type="ECO:0000256" key="11">
    <source>
        <dbReference type="RuleBase" id="RU004106"/>
    </source>
</evidence>
<evidence type="ECO:0000256" key="5">
    <source>
        <dbReference type="ARBA" id="ARBA00035633"/>
    </source>
</evidence>
<protein>
    <recommendedName>
        <fullName evidence="9">Aminodeoxychorismate lyase</fullName>
        <ecNumber evidence="6">4.1.3.38</ecNumber>
    </recommendedName>
    <alternativeName>
        <fullName evidence="10">4-amino-4-deoxychorismate lyase</fullName>
    </alternativeName>
</protein>
<evidence type="ECO:0000256" key="9">
    <source>
        <dbReference type="ARBA" id="ARBA00069174"/>
    </source>
</evidence>
<dbReference type="InterPro" id="IPR036038">
    <property type="entry name" value="Aminotransferase-like"/>
</dbReference>
<dbReference type="HOGENOM" id="CLU_020844_4_1_6"/>
<dbReference type="PANTHER" id="PTHR42743">
    <property type="entry name" value="AMINO-ACID AMINOTRANSFERASE"/>
    <property type="match status" value="1"/>
</dbReference>
<evidence type="ECO:0000256" key="4">
    <source>
        <dbReference type="ARBA" id="ARBA00022909"/>
    </source>
</evidence>
<dbReference type="PANTHER" id="PTHR42743:SF10">
    <property type="entry name" value="D-ALANINE AMINOTRANSFERASE"/>
    <property type="match status" value="1"/>
</dbReference>
<evidence type="ECO:0000313" key="13">
    <source>
        <dbReference type="EMBL" id="AJD49148.1"/>
    </source>
</evidence>
<sequence>MSIAYLNGEFLPLAEARISPMDRGFLFADGIYEVIPVYGGTPFRLDEHLTRLERSLAEIQLAAPLARADWPALIDTLIRKNGGGNLSLYLQITRGTAAVRDHAFPPPGTPPTVFAMASPMSAPAADSPDTTAGVAAITVPDIRWLRCDIKSVSLLPNILMRQRAVSAGATEAIMLRDGLASEGAASNLFIVHDGTVITPPKDHLILGGITRDLVLELCAAHNVPYREAPVTEANLRGADEIWLTSSTREMVPVVNLDGQAVSNARPGPVWRRVARLYVDFKRHLCGL</sequence>
<dbReference type="Proteomes" id="UP000006764">
    <property type="component" value="Chromosome"/>
</dbReference>
<dbReference type="RefSeq" id="WP_008734135.1">
    <property type="nucleotide sequence ID" value="NZ_CP004387.1"/>
</dbReference>
<evidence type="ECO:0000256" key="6">
    <source>
        <dbReference type="ARBA" id="ARBA00035676"/>
    </source>
</evidence>
<dbReference type="Pfam" id="PF01063">
    <property type="entry name" value="Aminotran_4"/>
    <property type="match status" value="1"/>
</dbReference>
<accession>A0A0B4XRQ8</accession>
<dbReference type="InterPro" id="IPR043131">
    <property type="entry name" value="BCAT-like_N"/>
</dbReference>
<dbReference type="STRING" id="391936.S7S_13680"/>
<gene>
    <name evidence="13" type="ORF">S7S_13680</name>
</gene>
<keyword evidence="14" id="KW-1185">Reference proteome</keyword>
<keyword evidence="4" id="KW-0289">Folate biosynthesis</keyword>
<keyword evidence="13" id="KW-0808">Transferase</keyword>
<dbReference type="GO" id="GO:0005829">
    <property type="term" value="C:cytosol"/>
    <property type="evidence" value="ECO:0007669"/>
    <property type="project" value="TreeGrafter"/>
</dbReference>
<name>A0A0B4XRQ8_9GAMM</name>
<dbReference type="OrthoDB" id="21319at2"/>
<dbReference type="Gene3D" id="3.20.10.10">
    <property type="entry name" value="D-amino Acid Aminotransferase, subunit A, domain 2"/>
    <property type="match status" value="1"/>
</dbReference>
<dbReference type="InterPro" id="IPR018300">
    <property type="entry name" value="Aminotrans_IV_CS"/>
</dbReference>
<evidence type="ECO:0000256" key="12">
    <source>
        <dbReference type="RuleBase" id="RU004516"/>
    </source>
</evidence>
<reference evidence="13 14" key="1">
    <citation type="journal article" date="2012" name="J. Bacteriol.">
        <title>Genome sequence of an alkane-degrading bacterium, Alcanivorax pacificus type strain W11-5, isolated from deep sea sediment.</title>
        <authorList>
            <person name="Lai Q."/>
            <person name="Shao Z."/>
        </authorList>
    </citation>
    <scope>NUCLEOTIDE SEQUENCE [LARGE SCALE GENOMIC DNA]</scope>
    <source>
        <strain evidence="13 14">W11-5</strain>
    </source>
</reference>
<evidence type="ECO:0000256" key="7">
    <source>
        <dbReference type="ARBA" id="ARBA00049529"/>
    </source>
</evidence>
<evidence type="ECO:0000313" key="14">
    <source>
        <dbReference type="Proteomes" id="UP000006764"/>
    </source>
</evidence>
<dbReference type="GO" id="GO:0008696">
    <property type="term" value="F:4-amino-4-deoxychorismate lyase activity"/>
    <property type="evidence" value="ECO:0007669"/>
    <property type="project" value="UniProtKB-EC"/>
</dbReference>
<evidence type="ECO:0000256" key="10">
    <source>
        <dbReference type="ARBA" id="ARBA00080135"/>
    </source>
</evidence>
<dbReference type="EMBL" id="CP004387">
    <property type="protein sequence ID" value="AJD49148.1"/>
    <property type="molecule type" value="Genomic_DNA"/>
</dbReference>
<dbReference type="Gene3D" id="3.30.470.10">
    <property type="match status" value="1"/>
</dbReference>
<comment type="catalytic activity">
    <reaction evidence="7">
        <text>4-amino-4-deoxychorismate = 4-aminobenzoate + pyruvate + H(+)</text>
        <dbReference type="Rhea" id="RHEA:16201"/>
        <dbReference type="ChEBI" id="CHEBI:15361"/>
        <dbReference type="ChEBI" id="CHEBI:15378"/>
        <dbReference type="ChEBI" id="CHEBI:17836"/>
        <dbReference type="ChEBI" id="CHEBI:58406"/>
        <dbReference type="EC" id="4.1.3.38"/>
    </reaction>
</comment>
<dbReference type="InterPro" id="IPR043132">
    <property type="entry name" value="BCAT-like_C"/>
</dbReference>
<dbReference type="PROSITE" id="PS00770">
    <property type="entry name" value="AA_TRANSFER_CLASS_4"/>
    <property type="match status" value="1"/>
</dbReference>
<dbReference type="CDD" id="cd01558">
    <property type="entry name" value="D-AAT_like"/>
    <property type="match status" value="1"/>
</dbReference>
<proteinExistence type="inferred from homology"/>
<organism evidence="13 14">
    <name type="scientific">Isoalcanivorax pacificus W11-5</name>
    <dbReference type="NCBI Taxonomy" id="391936"/>
    <lineage>
        <taxon>Bacteria</taxon>
        <taxon>Pseudomonadati</taxon>
        <taxon>Pseudomonadota</taxon>
        <taxon>Gammaproteobacteria</taxon>
        <taxon>Oceanospirillales</taxon>
        <taxon>Alcanivoracaceae</taxon>
        <taxon>Isoalcanivorax</taxon>
    </lineage>
</organism>
<keyword evidence="3 12" id="KW-0663">Pyridoxal phosphate</keyword>
<comment type="function">
    <text evidence="8">Involved in the biosynthesis of p-aminobenzoate (PABA), a precursor of tetrahydrofolate. Converts 4-amino-4-deoxychorismate into 4-aminobenzoate (PABA) and pyruvate.</text>
</comment>
<dbReference type="GO" id="GO:0008483">
    <property type="term" value="F:transaminase activity"/>
    <property type="evidence" value="ECO:0007669"/>
    <property type="project" value="UniProtKB-KW"/>
</dbReference>
<dbReference type="FunFam" id="3.20.10.10:FF:000002">
    <property type="entry name" value="D-alanine aminotransferase"/>
    <property type="match status" value="1"/>
</dbReference>
<dbReference type="KEGG" id="apac:S7S_13680"/>
<dbReference type="GO" id="GO:0008652">
    <property type="term" value="P:amino acid biosynthetic process"/>
    <property type="evidence" value="ECO:0007669"/>
    <property type="project" value="UniProtKB-ARBA"/>
</dbReference>
<dbReference type="EC" id="4.1.3.38" evidence="6"/>
<dbReference type="InterPro" id="IPR050571">
    <property type="entry name" value="Class-IV_PLP-Dep_Aminotrnsfr"/>
</dbReference>
<dbReference type="InterPro" id="IPR001544">
    <property type="entry name" value="Aminotrans_IV"/>
</dbReference>
<evidence type="ECO:0000256" key="3">
    <source>
        <dbReference type="ARBA" id="ARBA00022898"/>
    </source>
</evidence>
<dbReference type="AlphaFoldDB" id="A0A0B4XRQ8"/>
<comment type="pathway">
    <text evidence="5">Cofactor biosynthesis; tetrahydrofolate biosynthesis; 4-aminobenzoate from chorismate: step 2/2.</text>
</comment>
<comment type="similarity">
    <text evidence="2 11">Belongs to the class-IV pyridoxal-phosphate-dependent aminotransferase family.</text>
</comment>
<dbReference type="SUPFAM" id="SSF56752">
    <property type="entry name" value="D-aminoacid aminotransferase-like PLP-dependent enzymes"/>
    <property type="match status" value="1"/>
</dbReference>
<evidence type="ECO:0000256" key="2">
    <source>
        <dbReference type="ARBA" id="ARBA00009320"/>
    </source>
</evidence>
<keyword evidence="13" id="KW-0032">Aminotransferase</keyword>
<dbReference type="GO" id="GO:0046656">
    <property type="term" value="P:folic acid biosynthetic process"/>
    <property type="evidence" value="ECO:0007669"/>
    <property type="project" value="UniProtKB-KW"/>
</dbReference>
<evidence type="ECO:0000256" key="1">
    <source>
        <dbReference type="ARBA" id="ARBA00001933"/>
    </source>
</evidence>
<comment type="cofactor">
    <cofactor evidence="1 12">
        <name>pyridoxal 5'-phosphate</name>
        <dbReference type="ChEBI" id="CHEBI:597326"/>
    </cofactor>
</comment>
<evidence type="ECO:0000256" key="8">
    <source>
        <dbReference type="ARBA" id="ARBA00054027"/>
    </source>
</evidence>